<protein>
    <recommendedName>
        <fullName evidence="5">Lipoprotein</fullName>
    </recommendedName>
</protein>
<feature type="chain" id="PRO_5046283505" description="Lipoprotein" evidence="2">
    <location>
        <begin position="21"/>
        <end position="253"/>
    </location>
</feature>
<dbReference type="RefSeq" id="WP_158710414.1">
    <property type="nucleotide sequence ID" value="NZ_JBIBDZ010000016.1"/>
</dbReference>
<comment type="caution">
    <text evidence="3">The sequence shown here is derived from an EMBL/GenBank/DDBJ whole genome shotgun (WGS) entry which is preliminary data.</text>
</comment>
<gene>
    <name evidence="3" type="ORF">ACFY8C_37305</name>
</gene>
<dbReference type="EMBL" id="JBIBDZ010000016">
    <property type="protein sequence ID" value="MFF5923943.1"/>
    <property type="molecule type" value="Genomic_DNA"/>
</dbReference>
<reference evidence="3 4" key="1">
    <citation type="submission" date="2024-10" db="EMBL/GenBank/DDBJ databases">
        <title>The Natural Products Discovery Center: Release of the First 8490 Sequenced Strains for Exploring Actinobacteria Biosynthetic Diversity.</title>
        <authorList>
            <person name="Kalkreuter E."/>
            <person name="Kautsar S.A."/>
            <person name="Yang D."/>
            <person name="Bader C.D."/>
            <person name="Teijaro C.N."/>
            <person name="Fluegel L."/>
            <person name="Davis C.M."/>
            <person name="Simpson J.R."/>
            <person name="Lauterbach L."/>
            <person name="Steele A.D."/>
            <person name="Gui C."/>
            <person name="Meng S."/>
            <person name="Li G."/>
            <person name="Viehrig K."/>
            <person name="Ye F."/>
            <person name="Su P."/>
            <person name="Kiefer A.F."/>
            <person name="Nichols A."/>
            <person name="Cepeda A.J."/>
            <person name="Yan W."/>
            <person name="Fan B."/>
            <person name="Jiang Y."/>
            <person name="Adhikari A."/>
            <person name="Zheng C.-J."/>
            <person name="Schuster L."/>
            <person name="Cowan T.M."/>
            <person name="Smanski M.J."/>
            <person name="Chevrette M.G."/>
            <person name="De Carvalho L.P.S."/>
            <person name="Shen B."/>
        </authorList>
    </citation>
    <scope>NUCLEOTIDE SEQUENCE [LARGE SCALE GENOMIC DNA]</scope>
    <source>
        <strain evidence="3 4">NPDC012605</strain>
    </source>
</reference>
<evidence type="ECO:0000256" key="2">
    <source>
        <dbReference type="SAM" id="SignalP"/>
    </source>
</evidence>
<sequence length="253" mass="26042">MSRFRAVVASAVLASSVAVTLTGCGSTEPTDAVGSTERPPAGKVSAGHSSGGPATGGGEAGTSPAAGKLAADPGIRYTAIAVPELEGLVCDEGDGGFHYGSDLDMSVTGDDGLKEIEGDSQDIAGEVSCFGSPRNVLRKGTMSASAPMFTARTHLYENVPDPTAALNRIFDASVDLATGYGRNFTGKPRTVTSSTLVVKCRQNVTDTFPMTTCFWANYGAAGVVDFFPADSEYIPVESAVPWTRAFVAGALRK</sequence>
<accession>A0ABW6Y2F1</accession>
<organism evidence="3 4">
    <name type="scientific">Streptomyces flavochromogenes</name>
    <dbReference type="NCBI Taxonomy" id="68199"/>
    <lineage>
        <taxon>Bacteria</taxon>
        <taxon>Bacillati</taxon>
        <taxon>Actinomycetota</taxon>
        <taxon>Actinomycetes</taxon>
        <taxon>Kitasatosporales</taxon>
        <taxon>Streptomycetaceae</taxon>
        <taxon>Streptomyces</taxon>
    </lineage>
</organism>
<proteinExistence type="predicted"/>
<feature type="signal peptide" evidence="2">
    <location>
        <begin position="1"/>
        <end position="20"/>
    </location>
</feature>
<evidence type="ECO:0008006" key="5">
    <source>
        <dbReference type="Google" id="ProtNLM"/>
    </source>
</evidence>
<dbReference type="Proteomes" id="UP001602370">
    <property type="component" value="Unassembled WGS sequence"/>
</dbReference>
<keyword evidence="2" id="KW-0732">Signal</keyword>
<feature type="compositionally biased region" description="Gly residues" evidence="1">
    <location>
        <begin position="49"/>
        <end position="60"/>
    </location>
</feature>
<dbReference type="PROSITE" id="PS51257">
    <property type="entry name" value="PROKAR_LIPOPROTEIN"/>
    <property type="match status" value="1"/>
</dbReference>
<name>A0ABW6Y2F1_9ACTN</name>
<evidence type="ECO:0000313" key="3">
    <source>
        <dbReference type="EMBL" id="MFF5923943.1"/>
    </source>
</evidence>
<keyword evidence="4" id="KW-1185">Reference proteome</keyword>
<evidence type="ECO:0000313" key="4">
    <source>
        <dbReference type="Proteomes" id="UP001602370"/>
    </source>
</evidence>
<evidence type="ECO:0000256" key="1">
    <source>
        <dbReference type="SAM" id="MobiDB-lite"/>
    </source>
</evidence>
<feature type="region of interest" description="Disordered" evidence="1">
    <location>
        <begin position="24"/>
        <end position="68"/>
    </location>
</feature>